<sequence>MKIGFIGLGNMGAPMAANLARAGHEVRGFDTAAPAPEGVTAAASAAEAARNADVVITMLPNGQILRAVADQAIAAMMPGAVLCDCSTVDVASARAVADQARGAGLAALDAPVSGGIGGAQAGTLTFMVGGDDAAFATVAPLFQVMGQKAVHCGEAGAGQAAKICNNMILGVTMIATCEAFALADKLGLDRQKMFDVVSTSSGASWSINSYCPAPGVGPASPADNGYRPGFASELMLKDLRLSQDAAESADADTPMGAAATRLYADFVENHGGRGQDFSAMLPHFAARHRQPG</sequence>
<dbReference type="SUPFAM" id="SSF51735">
    <property type="entry name" value="NAD(P)-binding Rossmann-fold domains"/>
    <property type="match status" value="1"/>
</dbReference>
<comment type="catalytic activity">
    <reaction evidence="5">
        <text>3-hydroxy-2-methylpropanoate + NAD(+) = 2-methyl-3-oxopropanoate + NADH + H(+)</text>
        <dbReference type="Rhea" id="RHEA:17681"/>
        <dbReference type="ChEBI" id="CHEBI:11805"/>
        <dbReference type="ChEBI" id="CHEBI:15378"/>
        <dbReference type="ChEBI" id="CHEBI:57540"/>
        <dbReference type="ChEBI" id="CHEBI:57700"/>
        <dbReference type="ChEBI" id="CHEBI:57945"/>
        <dbReference type="EC" id="1.1.1.31"/>
    </reaction>
</comment>
<dbReference type="InterPro" id="IPR002204">
    <property type="entry name" value="3-OH-isobutyrate_DH-rel_CS"/>
</dbReference>
<evidence type="ECO:0000256" key="3">
    <source>
        <dbReference type="ARBA" id="ARBA00023002"/>
    </source>
</evidence>
<dbReference type="NCBIfam" id="TIGR01692">
    <property type="entry name" value="HIBADH"/>
    <property type="match status" value="1"/>
</dbReference>
<evidence type="ECO:0000259" key="7">
    <source>
        <dbReference type="Pfam" id="PF14833"/>
    </source>
</evidence>
<keyword evidence="2 5" id="KW-0101">Branched-chain amino acid catabolism</keyword>
<feature type="domain" description="3-hydroxyisobutyrate dehydrogenase-like NAD-binding" evidence="7">
    <location>
        <begin position="156"/>
        <end position="282"/>
    </location>
</feature>
<dbReference type="InterPro" id="IPR008927">
    <property type="entry name" value="6-PGluconate_DH-like_C_sf"/>
</dbReference>
<accession>A0ABT9J8Q0</accession>
<dbReference type="EC" id="1.1.1.31" evidence="5"/>
<keyword evidence="9" id="KW-1185">Reference proteome</keyword>
<organism evidence="8 9">
    <name type="scientific">Paracoccus spongiarum</name>
    <dbReference type="NCBI Taxonomy" id="3064387"/>
    <lineage>
        <taxon>Bacteria</taxon>
        <taxon>Pseudomonadati</taxon>
        <taxon>Pseudomonadota</taxon>
        <taxon>Alphaproteobacteria</taxon>
        <taxon>Rhodobacterales</taxon>
        <taxon>Paracoccaceae</taxon>
        <taxon>Paracoccus</taxon>
    </lineage>
</organism>
<evidence type="ECO:0000256" key="5">
    <source>
        <dbReference type="RuleBase" id="RU910714"/>
    </source>
</evidence>
<dbReference type="InterPro" id="IPR011548">
    <property type="entry name" value="HIBADH"/>
</dbReference>
<dbReference type="SUPFAM" id="SSF48179">
    <property type="entry name" value="6-phosphogluconate dehydrogenase C-terminal domain-like"/>
    <property type="match status" value="1"/>
</dbReference>
<dbReference type="InterPro" id="IPR013328">
    <property type="entry name" value="6PGD_dom2"/>
</dbReference>
<evidence type="ECO:0000256" key="2">
    <source>
        <dbReference type="ARBA" id="ARBA00022456"/>
    </source>
</evidence>
<keyword evidence="4 5" id="KW-0520">NAD</keyword>
<name>A0ABT9J8Q0_9RHOB</name>
<reference evidence="8 9" key="1">
    <citation type="submission" date="2023-08" db="EMBL/GenBank/DDBJ databases">
        <authorList>
            <person name="Park J.-S."/>
        </authorList>
    </citation>
    <scope>NUCLEOTIDE SEQUENCE [LARGE SCALE GENOMIC DNA]</scope>
    <source>
        <strain evidence="8 9">2205BS29-5</strain>
    </source>
</reference>
<dbReference type="PIRSF" id="PIRSF000103">
    <property type="entry name" value="HIBADH"/>
    <property type="match status" value="1"/>
</dbReference>
<dbReference type="RefSeq" id="WP_305961473.1">
    <property type="nucleotide sequence ID" value="NZ_JAVAMQ010000001.1"/>
</dbReference>
<dbReference type="InterPro" id="IPR015815">
    <property type="entry name" value="HIBADH-related"/>
</dbReference>
<dbReference type="PROSITE" id="PS00895">
    <property type="entry name" value="3_HYDROXYISOBUT_DH"/>
    <property type="match status" value="1"/>
</dbReference>
<evidence type="ECO:0000259" key="6">
    <source>
        <dbReference type="Pfam" id="PF03446"/>
    </source>
</evidence>
<proteinExistence type="inferred from homology"/>
<evidence type="ECO:0000256" key="4">
    <source>
        <dbReference type="ARBA" id="ARBA00023027"/>
    </source>
</evidence>
<protein>
    <recommendedName>
        <fullName evidence="5">3-hydroxyisobutyrate dehydrogenase</fullName>
        <shortName evidence="5">HIBADH</shortName>
        <ecNumber evidence="5">1.1.1.31</ecNumber>
    </recommendedName>
</protein>
<dbReference type="Gene3D" id="3.40.50.720">
    <property type="entry name" value="NAD(P)-binding Rossmann-like Domain"/>
    <property type="match status" value="1"/>
</dbReference>
<dbReference type="InterPro" id="IPR029154">
    <property type="entry name" value="HIBADH-like_NADP-bd"/>
</dbReference>
<evidence type="ECO:0000313" key="9">
    <source>
        <dbReference type="Proteomes" id="UP001224997"/>
    </source>
</evidence>
<dbReference type="PANTHER" id="PTHR22981:SF7">
    <property type="entry name" value="3-HYDROXYISOBUTYRATE DEHYDROGENASE, MITOCHONDRIAL"/>
    <property type="match status" value="1"/>
</dbReference>
<evidence type="ECO:0000256" key="1">
    <source>
        <dbReference type="ARBA" id="ARBA00009080"/>
    </source>
</evidence>
<dbReference type="Proteomes" id="UP001224997">
    <property type="component" value="Unassembled WGS sequence"/>
</dbReference>
<comment type="similarity">
    <text evidence="1 5">Belongs to the HIBADH-related family.</text>
</comment>
<dbReference type="EMBL" id="JAVAMQ010000001">
    <property type="protein sequence ID" value="MDP5305537.1"/>
    <property type="molecule type" value="Genomic_DNA"/>
</dbReference>
<dbReference type="GO" id="GO:0008442">
    <property type="term" value="F:3-hydroxyisobutyrate dehydrogenase activity"/>
    <property type="evidence" value="ECO:0007669"/>
    <property type="project" value="UniProtKB-EC"/>
</dbReference>
<feature type="domain" description="6-phosphogluconate dehydrogenase NADP-binding" evidence="6">
    <location>
        <begin position="2"/>
        <end position="153"/>
    </location>
</feature>
<evidence type="ECO:0000313" key="8">
    <source>
        <dbReference type="EMBL" id="MDP5305537.1"/>
    </source>
</evidence>
<gene>
    <name evidence="8" type="primary">mmsB</name>
    <name evidence="8" type="ORF">Q5Y72_00295</name>
</gene>
<dbReference type="Pfam" id="PF14833">
    <property type="entry name" value="NAD_binding_11"/>
    <property type="match status" value="1"/>
</dbReference>
<comment type="pathway">
    <text evidence="5">Amino-acid degradation; L-valine degradation.</text>
</comment>
<dbReference type="Gene3D" id="1.10.1040.10">
    <property type="entry name" value="N-(1-d-carboxylethyl)-l-norvaline Dehydrogenase, domain 2"/>
    <property type="match status" value="1"/>
</dbReference>
<keyword evidence="3 5" id="KW-0560">Oxidoreductase</keyword>
<dbReference type="Pfam" id="PF03446">
    <property type="entry name" value="NAD_binding_2"/>
    <property type="match status" value="1"/>
</dbReference>
<dbReference type="PANTHER" id="PTHR22981">
    <property type="entry name" value="3-HYDROXYISOBUTYRATE DEHYDROGENASE-RELATED"/>
    <property type="match status" value="1"/>
</dbReference>
<comment type="caution">
    <text evidence="8">The sequence shown here is derived from an EMBL/GenBank/DDBJ whole genome shotgun (WGS) entry which is preliminary data.</text>
</comment>
<dbReference type="InterPro" id="IPR006115">
    <property type="entry name" value="6PGDH_NADP-bd"/>
</dbReference>
<dbReference type="InterPro" id="IPR036291">
    <property type="entry name" value="NAD(P)-bd_dom_sf"/>
</dbReference>